<dbReference type="NCBIfam" id="TIGR00084">
    <property type="entry name" value="ruvA"/>
    <property type="match status" value="1"/>
</dbReference>
<feature type="domain" description="DNA helicase Holliday junction RuvA type" evidence="7">
    <location>
        <begin position="1"/>
        <end position="62"/>
    </location>
</feature>
<comment type="caution">
    <text evidence="6">Lacks conserved residue(s) required for the propagation of feature annotation.</text>
</comment>
<comment type="subcellular location">
    <subcellularLocation>
        <location evidence="6">Cytoplasm</location>
    </subcellularLocation>
</comment>
<feature type="region of interest" description="Domain I" evidence="6">
    <location>
        <begin position="1"/>
        <end position="64"/>
    </location>
</feature>
<dbReference type="Gene3D" id="1.10.8.10">
    <property type="entry name" value="DNA helicase RuvA subunit, C-terminal domain"/>
    <property type="match status" value="1"/>
</dbReference>
<keyword evidence="10" id="KW-1185">Reference proteome</keyword>
<evidence type="ECO:0000313" key="9">
    <source>
        <dbReference type="EMBL" id="MBC3797430.1"/>
    </source>
</evidence>
<protein>
    <recommendedName>
        <fullName evidence="6">Holliday junction branch migration complex subunit RuvA</fullName>
    </recommendedName>
</protein>
<proteinExistence type="inferred from homology"/>
<feature type="region of interest" description="Domain III" evidence="6">
    <location>
        <begin position="152"/>
        <end position="200"/>
    </location>
</feature>
<dbReference type="Gene3D" id="1.10.150.20">
    <property type="entry name" value="5' to 3' exonuclease, C-terminal subdomain"/>
    <property type="match status" value="1"/>
</dbReference>
<dbReference type="Gene3D" id="2.40.50.140">
    <property type="entry name" value="Nucleic acid-binding proteins"/>
    <property type="match status" value="1"/>
</dbReference>
<evidence type="ECO:0000256" key="4">
    <source>
        <dbReference type="ARBA" id="ARBA00023172"/>
    </source>
</evidence>
<keyword evidence="1 6" id="KW-0963">Cytoplasm</keyword>
<keyword evidence="4 6" id="KW-0233">DNA recombination</keyword>
<dbReference type="RefSeq" id="WP_148603529.1">
    <property type="nucleotide sequence ID" value="NZ_RXYB01000009.1"/>
</dbReference>
<dbReference type="SUPFAM" id="SSF47781">
    <property type="entry name" value="RuvA domain 2-like"/>
    <property type="match status" value="1"/>
</dbReference>
<feature type="domain" description="Holliday junction DNA helicase RuvA C-terminal" evidence="8">
    <location>
        <begin position="152"/>
        <end position="192"/>
    </location>
</feature>
<feature type="region of interest" description="Domain II" evidence="6">
    <location>
        <begin position="65"/>
        <end position="142"/>
    </location>
</feature>
<evidence type="ECO:0000313" key="10">
    <source>
        <dbReference type="Proteomes" id="UP000653358"/>
    </source>
</evidence>
<dbReference type="InterPro" id="IPR013849">
    <property type="entry name" value="DNA_helicase_Holl-junc_RuvA_I"/>
</dbReference>
<sequence length="200" mass="22020">MYEYIIGSLEEQALDYVIIDLNHMGYKIKVSANTLNELPCLHSEVKLFLHQVIKEDEMALYGFATTDEREIFRTMIGISGIGPKAATGLLSQFSSNELINHIINNDPKAIAKAPGIGLKTASRIILELKDRYKDFAGVDFKTVNPHEINDTATQAINGLVGLGYSISEASEMVSRAYGPDCSLEDLIKSALRSTNPLKGR</sequence>
<dbReference type="InterPro" id="IPR036267">
    <property type="entry name" value="RuvA_C_sf"/>
</dbReference>
<dbReference type="InterPro" id="IPR012340">
    <property type="entry name" value="NA-bd_OB-fold"/>
</dbReference>
<dbReference type="Proteomes" id="UP000653358">
    <property type="component" value="Unassembled WGS sequence"/>
</dbReference>
<evidence type="ECO:0000256" key="5">
    <source>
        <dbReference type="ARBA" id="ARBA00023204"/>
    </source>
</evidence>
<dbReference type="Pfam" id="PF07499">
    <property type="entry name" value="RuvA_C"/>
    <property type="match status" value="1"/>
</dbReference>
<dbReference type="SUPFAM" id="SSF50249">
    <property type="entry name" value="Nucleic acid-binding proteins"/>
    <property type="match status" value="1"/>
</dbReference>
<dbReference type="Pfam" id="PF01330">
    <property type="entry name" value="RuvA_N"/>
    <property type="match status" value="1"/>
</dbReference>
<accession>A0ABR6WLN5</accession>
<evidence type="ECO:0000259" key="7">
    <source>
        <dbReference type="Pfam" id="PF01330"/>
    </source>
</evidence>
<comment type="subunit">
    <text evidence="6">Homotetramer. Forms an RuvA(8)-RuvB(12)-Holliday junction (HJ) complex. HJ DNA is sandwiched between 2 RuvA tetramers; dsDNA enters through RuvA and exits via RuvB. An RuvB hexamer assembles on each DNA strand where it exits the tetramer. Each RuvB hexamer is contacted by two RuvA subunits (via domain III) on 2 adjacent RuvB subunits; this complex drives branch migration. In the full resolvosome a probable DNA-RuvA(4)-RuvB(12)-RuvC(2) complex forms which resolves the HJ.</text>
</comment>
<dbReference type="EMBL" id="WJBB01000011">
    <property type="protein sequence ID" value="MBC3797430.1"/>
    <property type="molecule type" value="Genomic_DNA"/>
</dbReference>
<evidence type="ECO:0000256" key="1">
    <source>
        <dbReference type="ARBA" id="ARBA00022490"/>
    </source>
</evidence>
<reference evidence="9 10" key="1">
    <citation type="journal article" date="2020" name="mSystems">
        <title>Defining Genomic and Predicted Metabolic Features of the Acetobacterium Genus.</title>
        <authorList>
            <person name="Ross D.E."/>
            <person name="Marshall C.W."/>
            <person name="Gulliver D."/>
            <person name="May H.D."/>
            <person name="Norman R.S."/>
        </authorList>
    </citation>
    <scope>NUCLEOTIDE SEQUENCE [LARGE SCALE GENOMIC DNA]</scope>
    <source>
        <strain evidence="9 10">DSM 9173</strain>
    </source>
</reference>
<dbReference type="HAMAP" id="MF_00031">
    <property type="entry name" value="DNA_HJ_migration_RuvA"/>
    <property type="match status" value="1"/>
</dbReference>
<dbReference type="SUPFAM" id="SSF46929">
    <property type="entry name" value="DNA helicase RuvA subunit, C-terminal domain"/>
    <property type="match status" value="1"/>
</dbReference>
<evidence type="ECO:0000259" key="8">
    <source>
        <dbReference type="Pfam" id="PF07499"/>
    </source>
</evidence>
<dbReference type="CDD" id="cd14332">
    <property type="entry name" value="UBA_RuvA_C"/>
    <property type="match status" value="1"/>
</dbReference>
<comment type="caution">
    <text evidence="9">The sequence shown here is derived from an EMBL/GenBank/DDBJ whole genome shotgun (WGS) entry which is preliminary data.</text>
</comment>
<comment type="function">
    <text evidence="6">The RuvA-RuvB-RuvC complex processes Holliday junction (HJ) DNA during genetic recombination and DNA repair, while the RuvA-RuvB complex plays an important role in the rescue of blocked DNA replication forks via replication fork reversal (RFR). RuvA specifically binds to HJ cruciform DNA, conferring on it an open structure. The RuvB hexamer acts as an ATP-dependent pump, pulling dsDNA into and through the RuvAB complex. HJ branch migration allows RuvC to scan DNA until it finds its consensus sequence, where it cleaves and resolves the cruciform DNA.</text>
</comment>
<dbReference type="InterPro" id="IPR010994">
    <property type="entry name" value="RuvA_2-like"/>
</dbReference>
<dbReference type="InterPro" id="IPR000085">
    <property type="entry name" value="RuvA"/>
</dbReference>
<comment type="domain">
    <text evidence="6">Has three domains with a flexible linker between the domains II and III and assumes an 'L' shape. Domain III is highly mobile and contacts RuvB.</text>
</comment>
<evidence type="ECO:0000256" key="3">
    <source>
        <dbReference type="ARBA" id="ARBA00023125"/>
    </source>
</evidence>
<evidence type="ECO:0000256" key="2">
    <source>
        <dbReference type="ARBA" id="ARBA00022763"/>
    </source>
</evidence>
<keyword evidence="3 6" id="KW-0238">DNA-binding</keyword>
<name>A0ABR6WLN5_9FIRM</name>
<evidence type="ECO:0000256" key="6">
    <source>
        <dbReference type="HAMAP-Rule" id="MF_00031"/>
    </source>
</evidence>
<keyword evidence="2 6" id="KW-0227">DNA damage</keyword>
<dbReference type="Pfam" id="PF14520">
    <property type="entry name" value="HHH_5"/>
    <property type="match status" value="1"/>
</dbReference>
<comment type="similarity">
    <text evidence="6">Belongs to the RuvA family.</text>
</comment>
<dbReference type="InterPro" id="IPR011114">
    <property type="entry name" value="RuvA_C"/>
</dbReference>
<keyword evidence="5 6" id="KW-0234">DNA repair</keyword>
<organism evidence="9 10">
    <name type="scientific">Acetobacterium tundrae</name>
    <dbReference type="NCBI Taxonomy" id="132932"/>
    <lineage>
        <taxon>Bacteria</taxon>
        <taxon>Bacillati</taxon>
        <taxon>Bacillota</taxon>
        <taxon>Clostridia</taxon>
        <taxon>Eubacteriales</taxon>
        <taxon>Eubacteriaceae</taxon>
        <taxon>Acetobacterium</taxon>
    </lineage>
</organism>
<gene>
    <name evidence="6 9" type="primary">ruvA</name>
    <name evidence="9" type="ORF">GH807_10275</name>
</gene>